<dbReference type="GO" id="GO:0006631">
    <property type="term" value="P:fatty acid metabolic process"/>
    <property type="evidence" value="ECO:0007669"/>
    <property type="project" value="TreeGrafter"/>
</dbReference>
<protein>
    <submittedName>
        <fullName evidence="3">O-succinylbenzoic acid--CoA ligase</fullName>
    </submittedName>
</protein>
<dbReference type="InterPro" id="IPR045851">
    <property type="entry name" value="AMP-bd_C_sf"/>
</dbReference>
<dbReference type="GO" id="GO:0031956">
    <property type="term" value="F:medium-chain fatty acid-CoA ligase activity"/>
    <property type="evidence" value="ECO:0007669"/>
    <property type="project" value="TreeGrafter"/>
</dbReference>
<evidence type="ECO:0000313" key="3">
    <source>
        <dbReference type="EMBL" id="RAV32202.1"/>
    </source>
</evidence>
<proteinExistence type="predicted"/>
<gene>
    <name evidence="3" type="ORF">DLJ54_04390</name>
</gene>
<feature type="domain" description="AMP-dependent synthetase/ligase" evidence="1">
    <location>
        <begin position="70"/>
        <end position="266"/>
    </location>
</feature>
<keyword evidence="3" id="KW-0436">Ligase</keyword>
<dbReference type="PANTHER" id="PTHR43201:SF32">
    <property type="entry name" value="2-SUCCINYLBENZOATE--COA LIGASE, CHLOROPLASTIC_PEROXISOMAL"/>
    <property type="match status" value="1"/>
</dbReference>
<dbReference type="InterPro" id="IPR042099">
    <property type="entry name" value="ANL_N_sf"/>
</dbReference>
<keyword evidence="4" id="KW-1185">Reference proteome</keyword>
<dbReference type="Proteomes" id="UP000251577">
    <property type="component" value="Unassembled WGS sequence"/>
</dbReference>
<evidence type="ECO:0000259" key="2">
    <source>
        <dbReference type="Pfam" id="PF13193"/>
    </source>
</evidence>
<dbReference type="Pfam" id="PF13193">
    <property type="entry name" value="AMP-binding_C"/>
    <property type="match status" value="1"/>
</dbReference>
<comment type="caution">
    <text evidence="3">The sequence shown here is derived from an EMBL/GenBank/DDBJ whole genome shotgun (WGS) entry which is preliminary data.</text>
</comment>
<organism evidence="3 4">
    <name type="scientific">Corynebacterium heidelbergense</name>
    <dbReference type="NCBI Taxonomy" id="2055947"/>
    <lineage>
        <taxon>Bacteria</taxon>
        <taxon>Bacillati</taxon>
        <taxon>Actinomycetota</taxon>
        <taxon>Actinomycetes</taxon>
        <taxon>Mycobacteriales</taxon>
        <taxon>Corynebacteriaceae</taxon>
        <taxon>Corynebacterium</taxon>
    </lineage>
</organism>
<dbReference type="Pfam" id="PF00501">
    <property type="entry name" value="AMP-binding"/>
    <property type="match status" value="1"/>
</dbReference>
<evidence type="ECO:0000259" key="1">
    <source>
        <dbReference type="Pfam" id="PF00501"/>
    </source>
</evidence>
<dbReference type="PANTHER" id="PTHR43201">
    <property type="entry name" value="ACYL-COA SYNTHETASE"/>
    <property type="match status" value="1"/>
</dbReference>
<dbReference type="RefSeq" id="WP_113630603.1">
    <property type="nucleotide sequence ID" value="NZ_QHCV01000033.1"/>
</dbReference>
<dbReference type="EMBL" id="QHCV01000033">
    <property type="protein sequence ID" value="RAV32202.1"/>
    <property type="molecule type" value="Genomic_DNA"/>
</dbReference>
<dbReference type="InterPro" id="IPR025110">
    <property type="entry name" value="AMP-bd_C"/>
</dbReference>
<dbReference type="InterPro" id="IPR000873">
    <property type="entry name" value="AMP-dep_synth/lig_dom"/>
</dbReference>
<dbReference type="SUPFAM" id="SSF56801">
    <property type="entry name" value="Acetyl-CoA synthetase-like"/>
    <property type="match status" value="1"/>
</dbReference>
<evidence type="ECO:0000313" key="4">
    <source>
        <dbReference type="Proteomes" id="UP000251577"/>
    </source>
</evidence>
<feature type="domain" description="AMP-binding enzyme C-terminal" evidence="2">
    <location>
        <begin position="316"/>
        <end position="395"/>
    </location>
</feature>
<dbReference type="Gene3D" id="3.30.300.30">
    <property type="match status" value="1"/>
</dbReference>
<dbReference type="AlphaFoldDB" id="A0A364V6D0"/>
<sequence length="410" mass="41842">MSSIPATDPGPAIPLAAHHLDPADIPHIQRLLESLLAGRASFVPLAPGSSPHPSLRVGEPVTPGTLVACTSGSTGTPKGALLTASNLRASAAATEAFMARAFAAHPGAWLLTVPAHHIAGLQVCLRSLHAGYSPVAARHLGTGESFSAPGFAADTRRLMQTFPGVDLYTSIVPTQLNRLAASPDGIAAIAHYAGVLVGGAAAEPGVVEKLRNEGAHLALTYGSSETAGGVIYNGHPLPGVTADIDNPDDQGTGRIILSGPMVAAGYRNGPQAAFPRPGVFRTSDLGRLDTQGGLHVLGRMDAVINTGGMKVLPEDVERALTALPGIAEACAVGIPDPEFGQAVAAGVVLQPDATYPSASLTAAVRQALAAAGVPAYVRPRCLRSLPHLPVTGPGKVDRQAVGRLLRDAQR</sequence>
<dbReference type="Gene3D" id="3.40.50.12780">
    <property type="entry name" value="N-terminal domain of ligase-like"/>
    <property type="match status" value="1"/>
</dbReference>
<name>A0A364V6D0_9CORY</name>
<reference evidence="3 4" key="1">
    <citation type="journal article" date="2018" name="Syst. Appl. Microbiol.">
        <title>Corynebacterium heidelbergense sp. nov., isolated from the preen glands of Egyptian geese (Alopochen aegyptiacus).</title>
        <authorList>
            <person name="Braun M.S."/>
            <person name="Wang E."/>
            <person name="Zimmermann S."/>
            <person name="Wink M."/>
        </authorList>
    </citation>
    <scope>NUCLEOTIDE SEQUENCE [LARGE SCALE GENOMIC DNA]</scope>
    <source>
        <strain evidence="3 4">647</strain>
    </source>
</reference>
<accession>A0A364V6D0</accession>